<comment type="caution">
    <text evidence="3">The sequence shown here is derived from an EMBL/GenBank/DDBJ whole genome shotgun (WGS) entry which is preliminary data.</text>
</comment>
<dbReference type="InterPro" id="IPR011990">
    <property type="entry name" value="TPR-like_helical_dom_sf"/>
</dbReference>
<dbReference type="EMBL" id="JAPFFF010000021">
    <property type="protein sequence ID" value="KAK8854151.1"/>
    <property type="molecule type" value="Genomic_DNA"/>
</dbReference>
<dbReference type="SUPFAM" id="SSF56112">
    <property type="entry name" value="Protein kinase-like (PK-like)"/>
    <property type="match status" value="1"/>
</dbReference>
<dbReference type="PROSITE" id="PS50011">
    <property type="entry name" value="PROTEIN_KINASE_DOM"/>
    <property type="match status" value="1"/>
</dbReference>
<dbReference type="Proteomes" id="UP001470230">
    <property type="component" value="Unassembled WGS sequence"/>
</dbReference>
<dbReference type="SUPFAM" id="SSF81901">
    <property type="entry name" value="HCP-like"/>
    <property type="match status" value="2"/>
</dbReference>
<gene>
    <name evidence="3" type="ORF">M9Y10_016708</name>
</gene>
<reference evidence="3 4" key="1">
    <citation type="submission" date="2024-04" db="EMBL/GenBank/DDBJ databases">
        <title>Tritrichomonas musculus Genome.</title>
        <authorList>
            <person name="Alves-Ferreira E."/>
            <person name="Grigg M."/>
            <person name="Lorenzi H."/>
            <person name="Galac M."/>
        </authorList>
    </citation>
    <scope>NUCLEOTIDE SEQUENCE [LARGE SCALE GENOMIC DNA]</scope>
    <source>
        <strain evidence="3 4">EAF2021</strain>
    </source>
</reference>
<evidence type="ECO:0000259" key="2">
    <source>
        <dbReference type="PROSITE" id="PS50011"/>
    </source>
</evidence>
<dbReference type="SMART" id="SM00220">
    <property type="entry name" value="S_TKc"/>
    <property type="match status" value="1"/>
</dbReference>
<dbReference type="Gene3D" id="1.10.510.10">
    <property type="entry name" value="Transferase(Phosphotransferase) domain 1"/>
    <property type="match status" value="1"/>
</dbReference>
<dbReference type="InterPro" id="IPR011009">
    <property type="entry name" value="Kinase-like_dom_sf"/>
</dbReference>
<protein>
    <recommendedName>
        <fullName evidence="2">Protein kinase domain-containing protein</fullName>
    </recommendedName>
</protein>
<dbReference type="InterPro" id="IPR000719">
    <property type="entry name" value="Prot_kinase_dom"/>
</dbReference>
<organism evidence="3 4">
    <name type="scientific">Tritrichomonas musculus</name>
    <dbReference type="NCBI Taxonomy" id="1915356"/>
    <lineage>
        <taxon>Eukaryota</taxon>
        <taxon>Metamonada</taxon>
        <taxon>Parabasalia</taxon>
        <taxon>Tritrichomonadida</taxon>
        <taxon>Tritrichomonadidae</taxon>
        <taxon>Tritrichomonas</taxon>
    </lineage>
</organism>
<feature type="domain" description="Protein kinase" evidence="2">
    <location>
        <begin position="205"/>
        <end position="450"/>
    </location>
</feature>
<comment type="similarity">
    <text evidence="1">Belongs to the sel-1 family.</text>
</comment>
<evidence type="ECO:0000256" key="1">
    <source>
        <dbReference type="ARBA" id="ARBA00038101"/>
    </source>
</evidence>
<dbReference type="InterPro" id="IPR050767">
    <property type="entry name" value="Sel1_AlgK"/>
</dbReference>
<name>A0ABR2HXB4_9EUKA</name>
<dbReference type="PANTHER" id="PTHR11102:SF160">
    <property type="entry name" value="ERAD-ASSOCIATED E3 UBIQUITIN-PROTEIN LIGASE COMPONENT HRD3"/>
    <property type="match status" value="1"/>
</dbReference>
<sequence>MIEDILKIPQLIKNNEISFSKHGFIKVFEDYSFFAHTKNISIKEEEKQKIIQNIKESQLIIFSQSDRLKEGTENKYLILGFEKTLIILDQSATSISFLFKLVSINSEISVCFLSNTNNFVKEKIEIHNQEIEADEIFQEEIINFKNNCSIISNQTMIKIYSIICPSILGYLIKKSYYKTKRYRIEKLIQDIENNHTPETINENEYAELRIVGIGNLFICILIYHIQKGELYVIKKPKSKNPENTKLIKRESKNYSKIMHPFLPKFIGRIKDKDYIVIEYIKGQTLEKIAELELTFDDLTTIIFELLVIIKYFHDKGLICRDIKPNNIMIDEQKTVVMIDFDRLIESGKENDNFEHTLDLNTDTYMAPEIFDGEVTKYSFKSDIYSLGKVVEYLINQTESYHDPMKIKYQTEYSRIKQIFIKCIDKTDKNRPSISDLMNDFISKFQKEIFIEGLCSNYKMHFNNLNIFSKTFQNYKANQPEEQIILGTIYFEGQYVTQNINKAIHYYSLAANQNHPDAQFILGVIYDEGQYVTQNINKAIHYYSLAANQNHPDAQFNLGTIYYEGQYVTQNIDKAIHYYSLAANQNHPYAQFFLGVIYYNGRFVTQNINKAIHYFSLAANQNHPYIQFFLGVIYDKGQYVTQNIDKAIHYLSLAANQNLPQAQFILGVIYDEGQYVTQNINKAIHYYSLAANQNHPYAQLFIGLYYITCVNSVSNIKKGTYYIMLASINGERTANFIHGFLLHEGKNVKRDIEKAIHYYKEASSFNIHYAKNNLGIIFKHGFSDKINKCIGNAIVYFEEAIRQKNDFLSMYNLAHLYMYDKTIEEDINKSIELLIKSSDHFQLSKNLLCILLVKQFGFNIDTIKGKIEERTGEQKSFSNQIIELICDLCLFDKLTFEIMYESYRKKDFLYSSTFKIIKSSDLLKPKEKDIIHKYRNAKDISSLFYEGFGEDL</sequence>
<evidence type="ECO:0000313" key="4">
    <source>
        <dbReference type="Proteomes" id="UP001470230"/>
    </source>
</evidence>
<proteinExistence type="inferred from homology"/>
<dbReference type="SMART" id="SM00671">
    <property type="entry name" value="SEL1"/>
    <property type="match status" value="9"/>
</dbReference>
<dbReference type="Pfam" id="PF08238">
    <property type="entry name" value="Sel1"/>
    <property type="match status" value="8"/>
</dbReference>
<accession>A0ABR2HXB4</accession>
<dbReference type="CDD" id="cd00180">
    <property type="entry name" value="PKc"/>
    <property type="match status" value="1"/>
</dbReference>
<dbReference type="Gene3D" id="1.25.40.10">
    <property type="entry name" value="Tetratricopeptide repeat domain"/>
    <property type="match status" value="2"/>
</dbReference>
<dbReference type="InterPro" id="IPR006597">
    <property type="entry name" value="Sel1-like"/>
</dbReference>
<keyword evidence="4" id="KW-1185">Reference proteome</keyword>
<dbReference type="Pfam" id="PF00069">
    <property type="entry name" value="Pkinase"/>
    <property type="match status" value="1"/>
</dbReference>
<evidence type="ECO:0000313" key="3">
    <source>
        <dbReference type="EMBL" id="KAK8854151.1"/>
    </source>
</evidence>
<dbReference type="PANTHER" id="PTHR11102">
    <property type="entry name" value="SEL-1-LIKE PROTEIN"/>
    <property type="match status" value="1"/>
</dbReference>